<dbReference type="InterPro" id="IPR002125">
    <property type="entry name" value="CMP_dCMP_dom"/>
</dbReference>
<feature type="domain" description="CMP/dCMP-type deaminase" evidence="1">
    <location>
        <begin position="4"/>
        <end position="125"/>
    </location>
</feature>
<dbReference type="Gene3D" id="3.40.140.10">
    <property type="entry name" value="Cytidine Deaminase, domain 2"/>
    <property type="match status" value="1"/>
</dbReference>
<sequence length="162" mass="18407">MQNHPQEEFMRKAIEEAKNSAQSGQYALGSVVVDGDGKIIATGHTTLHENNDPTCHAEINAIRSACIKLQNRYLPNCWLYTTLEPCPMCTATAIWAKMEGVVYGATKEDATDFAKNLQNEKFTWRQFDISSRDIVAKGDPKIKLIENFMREECRQLFKFSKN</sequence>
<organism evidence="2 3">
    <name type="scientific">Candidatus Lloydbacteria bacterium RIFCSPLOWO2_01_FULL_50_20</name>
    <dbReference type="NCBI Taxonomy" id="1798665"/>
    <lineage>
        <taxon>Bacteria</taxon>
        <taxon>Candidatus Lloydiibacteriota</taxon>
    </lineage>
</organism>
<dbReference type="PANTHER" id="PTHR11079:SF162">
    <property type="entry name" value="RIBOFLAVIN BIOSYNTHESIS PROTEIN PYRD, CHLOROPLASTIC"/>
    <property type="match status" value="1"/>
</dbReference>
<dbReference type="PROSITE" id="PS51747">
    <property type="entry name" value="CYT_DCMP_DEAMINASES_2"/>
    <property type="match status" value="1"/>
</dbReference>
<protein>
    <recommendedName>
        <fullName evidence="1">CMP/dCMP-type deaminase domain-containing protein</fullName>
    </recommendedName>
</protein>
<dbReference type="GO" id="GO:0003824">
    <property type="term" value="F:catalytic activity"/>
    <property type="evidence" value="ECO:0007669"/>
    <property type="project" value="InterPro"/>
</dbReference>
<gene>
    <name evidence="2" type="ORF">A2942_04955</name>
</gene>
<evidence type="ECO:0000313" key="2">
    <source>
        <dbReference type="EMBL" id="OGZ11716.1"/>
    </source>
</evidence>
<dbReference type="Pfam" id="PF00383">
    <property type="entry name" value="dCMP_cyt_deam_1"/>
    <property type="match status" value="1"/>
</dbReference>
<evidence type="ECO:0000313" key="3">
    <source>
        <dbReference type="Proteomes" id="UP000178534"/>
    </source>
</evidence>
<dbReference type="SUPFAM" id="SSF53927">
    <property type="entry name" value="Cytidine deaminase-like"/>
    <property type="match status" value="1"/>
</dbReference>
<dbReference type="EMBL" id="MHLP01000033">
    <property type="protein sequence ID" value="OGZ11716.1"/>
    <property type="molecule type" value="Genomic_DNA"/>
</dbReference>
<comment type="caution">
    <text evidence="2">The sequence shown here is derived from an EMBL/GenBank/DDBJ whole genome shotgun (WGS) entry which is preliminary data.</text>
</comment>
<accession>A0A1G2DDQ6</accession>
<dbReference type="STRING" id="1798665.A2942_04955"/>
<proteinExistence type="predicted"/>
<dbReference type="PANTHER" id="PTHR11079">
    <property type="entry name" value="CYTOSINE DEAMINASE FAMILY MEMBER"/>
    <property type="match status" value="1"/>
</dbReference>
<dbReference type="Proteomes" id="UP000178534">
    <property type="component" value="Unassembled WGS sequence"/>
</dbReference>
<dbReference type="AlphaFoldDB" id="A0A1G2DDQ6"/>
<dbReference type="CDD" id="cd01285">
    <property type="entry name" value="nucleoside_deaminase"/>
    <property type="match status" value="1"/>
</dbReference>
<dbReference type="InterPro" id="IPR016193">
    <property type="entry name" value="Cytidine_deaminase-like"/>
</dbReference>
<name>A0A1G2DDQ6_9BACT</name>
<evidence type="ECO:0000259" key="1">
    <source>
        <dbReference type="PROSITE" id="PS51747"/>
    </source>
</evidence>
<reference evidence="2 3" key="1">
    <citation type="journal article" date="2016" name="Nat. Commun.">
        <title>Thousands of microbial genomes shed light on interconnected biogeochemical processes in an aquifer system.</title>
        <authorList>
            <person name="Anantharaman K."/>
            <person name="Brown C.T."/>
            <person name="Hug L.A."/>
            <person name="Sharon I."/>
            <person name="Castelle C.J."/>
            <person name="Probst A.J."/>
            <person name="Thomas B.C."/>
            <person name="Singh A."/>
            <person name="Wilkins M.J."/>
            <person name="Karaoz U."/>
            <person name="Brodie E.L."/>
            <person name="Williams K.H."/>
            <person name="Hubbard S.S."/>
            <person name="Banfield J.F."/>
        </authorList>
    </citation>
    <scope>NUCLEOTIDE SEQUENCE [LARGE SCALE GENOMIC DNA]</scope>
</reference>